<protein>
    <submittedName>
        <fullName evidence="1">DUF4876 domain-containing protein</fullName>
    </submittedName>
</protein>
<sequence length="441" mass="48773">MKKYLYLVITAMLFAACKKNNTTDIEPVNLNISVAYNLQTSTYKLPLTSVKVKITNLDTKNMQEFTVSDKGTVIVPKLSPGAYDIDASATILAADYTTITGIATTKDVTYNASVKGKQITVGFSDVINLSLVSGTVNDWVIKQIYYAGSDTKNGAIQRDQFIEFYNNSDKVLYADSLYFVETTGLITKSSATSYNLQTNGQLDWSKSVNMPANIDANNDYIYARAFLMIPGTGKQYPVQPGKSIVVAQTAVNHKSPFTGTDGKVVSVLDPSLTVDLSTADFEAYYASFLSNPFASDIDNPSVPNLEVISYFGRDMVFDNPGRYSYALIKVDGTQKPKEWPQYYYPTKAAPTSTATKYYQIPNKWVIDAVEIQPNEISDRIPKKYNANLDAGFAFVPLGSYTSQSVIRKTDKSVNGRIILKDTNNSTEDFDYFTIATPRGFK</sequence>
<evidence type="ECO:0000313" key="2">
    <source>
        <dbReference type="Proteomes" id="UP001501772"/>
    </source>
</evidence>
<gene>
    <name evidence="1" type="ORF">GCM10022289_38710</name>
</gene>
<comment type="caution">
    <text evidence="1">The sequence shown here is derived from an EMBL/GenBank/DDBJ whole genome shotgun (WGS) entry which is preliminary data.</text>
</comment>
<name>A0ABP8BMX7_9SPHI</name>
<dbReference type="InterPro" id="IPR032627">
    <property type="entry name" value="DUF4876"/>
</dbReference>
<dbReference type="RefSeq" id="WP_344853063.1">
    <property type="nucleotide sequence ID" value="NZ_BAABBY010000010.1"/>
</dbReference>
<keyword evidence="2" id="KW-1185">Reference proteome</keyword>
<accession>A0ABP8BMX7</accession>
<dbReference type="Pfam" id="PF16215">
    <property type="entry name" value="DUF4876"/>
    <property type="match status" value="1"/>
</dbReference>
<dbReference type="PROSITE" id="PS51257">
    <property type="entry name" value="PROKAR_LIPOPROTEIN"/>
    <property type="match status" value="1"/>
</dbReference>
<organism evidence="1 2">
    <name type="scientific">Pedobacter jeongneungensis</name>
    <dbReference type="NCBI Taxonomy" id="947309"/>
    <lineage>
        <taxon>Bacteria</taxon>
        <taxon>Pseudomonadati</taxon>
        <taxon>Bacteroidota</taxon>
        <taxon>Sphingobacteriia</taxon>
        <taxon>Sphingobacteriales</taxon>
        <taxon>Sphingobacteriaceae</taxon>
        <taxon>Pedobacter</taxon>
    </lineage>
</organism>
<reference evidence="2" key="1">
    <citation type="journal article" date="2019" name="Int. J. Syst. Evol. Microbiol.">
        <title>The Global Catalogue of Microorganisms (GCM) 10K type strain sequencing project: providing services to taxonomists for standard genome sequencing and annotation.</title>
        <authorList>
            <consortium name="The Broad Institute Genomics Platform"/>
            <consortium name="The Broad Institute Genome Sequencing Center for Infectious Disease"/>
            <person name="Wu L."/>
            <person name="Ma J."/>
        </authorList>
    </citation>
    <scope>NUCLEOTIDE SEQUENCE [LARGE SCALE GENOMIC DNA]</scope>
    <source>
        <strain evidence="2">JCM 17626</strain>
    </source>
</reference>
<dbReference type="EMBL" id="BAABBY010000010">
    <property type="protein sequence ID" value="GAA4210780.1"/>
    <property type="molecule type" value="Genomic_DNA"/>
</dbReference>
<evidence type="ECO:0000313" key="1">
    <source>
        <dbReference type="EMBL" id="GAA4210780.1"/>
    </source>
</evidence>
<dbReference type="Proteomes" id="UP001501772">
    <property type="component" value="Unassembled WGS sequence"/>
</dbReference>
<proteinExistence type="predicted"/>